<organism evidence="3 4">
    <name type="scientific">Kalanchoe fedtschenkoi</name>
    <name type="common">Lavender scallops</name>
    <name type="synonym">South American air plant</name>
    <dbReference type="NCBI Taxonomy" id="63787"/>
    <lineage>
        <taxon>Eukaryota</taxon>
        <taxon>Viridiplantae</taxon>
        <taxon>Streptophyta</taxon>
        <taxon>Embryophyta</taxon>
        <taxon>Tracheophyta</taxon>
        <taxon>Spermatophyta</taxon>
        <taxon>Magnoliopsida</taxon>
        <taxon>eudicotyledons</taxon>
        <taxon>Gunneridae</taxon>
        <taxon>Pentapetalae</taxon>
        <taxon>Saxifragales</taxon>
        <taxon>Crassulaceae</taxon>
        <taxon>Kalanchoe</taxon>
    </lineage>
</organism>
<dbReference type="PANTHER" id="PTHR32285">
    <property type="entry name" value="PROTEIN TRICHOME BIREFRINGENCE-LIKE 9-RELATED"/>
    <property type="match status" value="1"/>
</dbReference>
<keyword evidence="4" id="KW-1185">Reference proteome</keyword>
<evidence type="ECO:0000256" key="1">
    <source>
        <dbReference type="ARBA" id="ARBA00007727"/>
    </source>
</evidence>
<dbReference type="Pfam" id="PF13839">
    <property type="entry name" value="PC-Esterase"/>
    <property type="match status" value="1"/>
</dbReference>
<name>A0A7N0VER6_KALFE</name>
<dbReference type="AlphaFoldDB" id="A0A7N0VER6"/>
<accession>A0A7N0VER6</accession>
<dbReference type="Proteomes" id="UP000594263">
    <property type="component" value="Unplaced"/>
</dbReference>
<dbReference type="GO" id="GO:0016413">
    <property type="term" value="F:O-acetyltransferase activity"/>
    <property type="evidence" value="ECO:0007669"/>
    <property type="project" value="InterPro"/>
</dbReference>
<proteinExistence type="inferred from homology"/>
<dbReference type="InterPro" id="IPR029962">
    <property type="entry name" value="TBL"/>
</dbReference>
<evidence type="ECO:0000313" key="4">
    <source>
        <dbReference type="Proteomes" id="UP000594263"/>
    </source>
</evidence>
<reference evidence="3" key="1">
    <citation type="submission" date="2021-01" db="UniProtKB">
        <authorList>
            <consortium name="EnsemblPlants"/>
        </authorList>
    </citation>
    <scope>IDENTIFICATION</scope>
</reference>
<protein>
    <recommendedName>
        <fullName evidence="2">Trichome birefringence-like C-terminal domain-containing protein</fullName>
    </recommendedName>
</protein>
<dbReference type="PANTHER" id="PTHR32285:SF13">
    <property type="entry name" value="TRICHOME BIREFRINGENCE-LIKE N-TERMINAL DOMAIN-CONTAINING PROTEIN"/>
    <property type="match status" value="1"/>
</dbReference>
<dbReference type="Gramene" id="Kaladp0579s0001.1.v1.1">
    <property type="protein sequence ID" value="Kaladp0579s0001.1.v1.1.CDS.1"/>
    <property type="gene ID" value="Kaladp0579s0001.v1.1"/>
</dbReference>
<evidence type="ECO:0000259" key="2">
    <source>
        <dbReference type="Pfam" id="PF13839"/>
    </source>
</evidence>
<dbReference type="EnsemblPlants" id="Kaladp0579s0001.1.v1.1">
    <property type="protein sequence ID" value="Kaladp0579s0001.1.v1.1.CDS.1"/>
    <property type="gene ID" value="Kaladp0579s0001.v1.1"/>
</dbReference>
<evidence type="ECO:0000313" key="3">
    <source>
        <dbReference type="EnsemblPlants" id="Kaladp0579s0001.1.v1.1.CDS.1"/>
    </source>
</evidence>
<feature type="domain" description="Trichome birefringence-like C-terminal" evidence="2">
    <location>
        <begin position="13"/>
        <end position="201"/>
    </location>
</feature>
<comment type="similarity">
    <text evidence="1">Belongs to the PC-esterase family. TBL subfamily.</text>
</comment>
<dbReference type="GO" id="GO:0005794">
    <property type="term" value="C:Golgi apparatus"/>
    <property type="evidence" value="ECO:0007669"/>
    <property type="project" value="TreeGrafter"/>
</dbReference>
<sequence>MPLVGMARGGACRASWTSHIEDFDYVIISAGQWFFRPLIFHFNDTPVSCHICEIENITAVNTFYGYKMAFQTAFKAILGLDKYKGVTLLRTFSPAHFENGDWDKGGNCPRTKPYGDDEARLEGYILEMYMSQVREFRAVQEMAKKRGLEFRLLDTTRAMVMRPDGHPNYYGHSPTANASIADCVHWCLPGPVDTWNEFLQDMIRKDGERSLSDDEIGSKT</sequence>
<dbReference type="InterPro" id="IPR026057">
    <property type="entry name" value="TBL_C"/>
</dbReference>
<dbReference type="OMA" id="WASHIDD"/>